<evidence type="ECO:0000256" key="1">
    <source>
        <dbReference type="PIRSR" id="PIRSR607822-1"/>
    </source>
</evidence>
<feature type="binding site" evidence="1">
    <location>
        <position position="346"/>
    </location>
    <ligand>
        <name>Zn(2+)</name>
        <dbReference type="ChEBI" id="CHEBI:29105"/>
    </ligand>
</feature>
<sequence length="484" mass="52920">MSTGTLFATLYLTHSMQRIALNRENMQHQDNISSPPTSNNFVPRTRTTRQSLLDNSLHGRALETLHLIAERMRDPALLFSTAARAREQIKLDRAFSWGRASFNHLGSLALLYLSLARSFPDEGWEESAHKYLRLAAQRSQQTPLVTPGLYNGSSGLALVVAAFCQEEPRYRRTLEALNEQISRQVLDLSLPTAIAQSSMGTYDVINGAAGILGYLCSLPEPPSHVQEAIDVLIHYLIWLGGEEKPGHPNWLIAPEWLNEHDQALYPNGNYNLGLAHGIPGPLAALSLAWQAGYHLPGQQEAIEHISSWIRASAISDTWGINWPGAIPYTATHPWEQEMLPTRAAWCYGAPGIAASLRLAGEALGDEELCQMAVTSLETVYRRPAEAIGLISPIVCHGIAGLVAIGLRFAQVSSSQMIRDHIPLQVAQILAACHPDAPLIVRDQEIPGNFVDDPSFLTGAVGVALVLLAASSEVEPAWDRILMIA</sequence>
<dbReference type="SMART" id="SM01260">
    <property type="entry name" value="LANC_like"/>
    <property type="match status" value="1"/>
</dbReference>
<dbReference type="Pfam" id="PF05147">
    <property type="entry name" value="LANC_like"/>
    <property type="match status" value="1"/>
</dbReference>
<dbReference type="InterPro" id="IPR033889">
    <property type="entry name" value="LanC"/>
</dbReference>
<dbReference type="CDD" id="cd04793">
    <property type="entry name" value="LanC"/>
    <property type="match status" value="1"/>
</dbReference>
<dbReference type="KEGG" id="kbs:EPA93_12370"/>
<feature type="binding site" evidence="1">
    <location>
        <position position="396"/>
    </location>
    <ligand>
        <name>Zn(2+)</name>
        <dbReference type="ChEBI" id="CHEBI:29105"/>
    </ligand>
</feature>
<dbReference type="Gene3D" id="1.50.10.20">
    <property type="match status" value="1"/>
</dbReference>
<evidence type="ECO:0000313" key="3">
    <source>
        <dbReference type="Proteomes" id="UP000290365"/>
    </source>
</evidence>
<dbReference type="AlphaFoldDB" id="A0A4P6JN71"/>
<feature type="binding site" evidence="1">
    <location>
        <position position="395"/>
    </location>
    <ligand>
        <name>Zn(2+)</name>
        <dbReference type="ChEBI" id="CHEBI:29105"/>
    </ligand>
</feature>
<dbReference type="GO" id="GO:0046872">
    <property type="term" value="F:metal ion binding"/>
    <property type="evidence" value="ECO:0007669"/>
    <property type="project" value="UniProtKB-KW"/>
</dbReference>
<accession>A0A4P6JN71</accession>
<dbReference type="PRINTS" id="PR01955">
    <property type="entry name" value="LANCFRANKIA"/>
</dbReference>
<keyword evidence="3" id="KW-1185">Reference proteome</keyword>
<keyword evidence="1" id="KW-0862">Zinc</keyword>
<gene>
    <name evidence="2" type="ORF">EPA93_12370</name>
</gene>
<name>A0A4P6JN71_KTERU</name>
<proteinExistence type="predicted"/>
<dbReference type="InterPro" id="IPR007822">
    <property type="entry name" value="LANC-like"/>
</dbReference>
<dbReference type="SUPFAM" id="SSF158745">
    <property type="entry name" value="LanC-like"/>
    <property type="match status" value="1"/>
</dbReference>
<reference evidence="2 3" key="1">
    <citation type="submission" date="2019-01" db="EMBL/GenBank/DDBJ databases">
        <title>Ktedonosporobacter rubrisoli SCAWS-G2.</title>
        <authorList>
            <person name="Huang Y."/>
            <person name="Yan B."/>
        </authorList>
    </citation>
    <scope>NUCLEOTIDE SEQUENCE [LARGE SCALE GENOMIC DNA]</scope>
    <source>
        <strain evidence="2 3">SCAWS-G2</strain>
    </source>
</reference>
<organism evidence="2 3">
    <name type="scientific">Ktedonosporobacter rubrisoli</name>
    <dbReference type="NCBI Taxonomy" id="2509675"/>
    <lineage>
        <taxon>Bacteria</taxon>
        <taxon>Bacillati</taxon>
        <taxon>Chloroflexota</taxon>
        <taxon>Ktedonobacteria</taxon>
        <taxon>Ktedonobacterales</taxon>
        <taxon>Ktedonosporobacteraceae</taxon>
        <taxon>Ktedonosporobacter</taxon>
    </lineage>
</organism>
<dbReference type="Proteomes" id="UP000290365">
    <property type="component" value="Chromosome"/>
</dbReference>
<protein>
    <submittedName>
        <fullName evidence="2">Lanthionine synthetase</fullName>
    </submittedName>
</protein>
<evidence type="ECO:0000313" key="2">
    <source>
        <dbReference type="EMBL" id="QBD76757.1"/>
    </source>
</evidence>
<dbReference type="OrthoDB" id="6313827at2"/>
<dbReference type="GO" id="GO:0031179">
    <property type="term" value="P:peptide modification"/>
    <property type="evidence" value="ECO:0007669"/>
    <property type="project" value="InterPro"/>
</dbReference>
<keyword evidence="1" id="KW-0479">Metal-binding</keyword>
<dbReference type="EMBL" id="CP035758">
    <property type="protein sequence ID" value="QBD76757.1"/>
    <property type="molecule type" value="Genomic_DNA"/>
</dbReference>
<dbReference type="PRINTS" id="PR01950">
    <property type="entry name" value="LANCSUPER"/>
</dbReference>